<comment type="caution">
    <text evidence="1">The sequence shown here is derived from an EMBL/GenBank/DDBJ whole genome shotgun (WGS) entry which is preliminary data.</text>
</comment>
<sequence length="90" mass="9371">MTVRSTAASAGSSSTTVCSPLIKLLICTRPHNLAIADAGAGGGDGHTHLLCLAELISYEEACRLNPEIETFDSTLQQRIGRAISTLTDGV</sequence>
<dbReference type="AlphaFoldDB" id="A0A8J5I0F0"/>
<dbReference type="Proteomes" id="UP000734854">
    <property type="component" value="Unassembled WGS sequence"/>
</dbReference>
<evidence type="ECO:0000313" key="1">
    <source>
        <dbReference type="EMBL" id="KAG6537957.1"/>
    </source>
</evidence>
<reference evidence="1 2" key="1">
    <citation type="submission" date="2020-08" db="EMBL/GenBank/DDBJ databases">
        <title>Plant Genome Project.</title>
        <authorList>
            <person name="Zhang R.-G."/>
        </authorList>
    </citation>
    <scope>NUCLEOTIDE SEQUENCE [LARGE SCALE GENOMIC DNA]</scope>
    <source>
        <tissue evidence="1">Rhizome</tissue>
    </source>
</reference>
<keyword evidence="2" id="KW-1185">Reference proteome</keyword>
<proteinExistence type="predicted"/>
<name>A0A8J5I0F0_ZINOF</name>
<evidence type="ECO:0000313" key="2">
    <source>
        <dbReference type="Proteomes" id="UP000734854"/>
    </source>
</evidence>
<accession>A0A8J5I0F0</accession>
<protein>
    <submittedName>
        <fullName evidence="1">Uncharacterized protein</fullName>
    </submittedName>
</protein>
<dbReference type="EMBL" id="JACMSC010000001">
    <property type="protein sequence ID" value="KAG6537957.1"/>
    <property type="molecule type" value="Genomic_DNA"/>
</dbReference>
<organism evidence="1 2">
    <name type="scientific">Zingiber officinale</name>
    <name type="common">Ginger</name>
    <name type="synonym">Amomum zingiber</name>
    <dbReference type="NCBI Taxonomy" id="94328"/>
    <lineage>
        <taxon>Eukaryota</taxon>
        <taxon>Viridiplantae</taxon>
        <taxon>Streptophyta</taxon>
        <taxon>Embryophyta</taxon>
        <taxon>Tracheophyta</taxon>
        <taxon>Spermatophyta</taxon>
        <taxon>Magnoliopsida</taxon>
        <taxon>Liliopsida</taxon>
        <taxon>Zingiberales</taxon>
        <taxon>Zingiberaceae</taxon>
        <taxon>Zingiber</taxon>
    </lineage>
</organism>
<gene>
    <name evidence="1" type="ORF">ZIOFF_003060</name>
</gene>